<protein>
    <recommendedName>
        <fullName evidence="3">MBL fold metallo-hydrolase</fullName>
    </recommendedName>
</protein>
<evidence type="ECO:0000313" key="2">
    <source>
        <dbReference type="Proteomes" id="UP000317691"/>
    </source>
</evidence>
<accession>A0A538TQL4</accession>
<proteinExistence type="predicted"/>
<dbReference type="SUPFAM" id="SSF56281">
    <property type="entry name" value="Metallo-hydrolase/oxidoreductase"/>
    <property type="match status" value="1"/>
</dbReference>
<gene>
    <name evidence="1" type="ORF">E6K79_03400</name>
</gene>
<dbReference type="InterPro" id="IPR036866">
    <property type="entry name" value="RibonucZ/Hydroxyglut_hydro"/>
</dbReference>
<dbReference type="Gene3D" id="3.60.15.10">
    <property type="entry name" value="Ribonuclease Z/Hydroxyacylglutathione hydrolase-like"/>
    <property type="match status" value="1"/>
</dbReference>
<dbReference type="AlphaFoldDB" id="A0A538TQL4"/>
<sequence length="473" mass="52495">MNFLSCRRPFPTLMALLLGIAVVLSAATGIGRADDSSLPASVPVPAKPARIRYEGTVWLEGHFRRPHETRPLHSMAIYVTDGKGRSRVDWTTWAEGDSARVPETYLAVRESVFHRDAPGGAWQLLAGESRRLGRLQAVAGIPSQLGRLARLQERTGGSDFMFDGPRFTYTERRAHPRLGDVIDSVAYTYEGLEVLPREALVVVHERDSQWRLVEHVVGSPKQEFPESLLVSPASFEPPTADADSLVGEPKIVPLAPGLWAAEMEDVDSRSMIVEFADHLAVIEFAVGSANGERLADAARRQWPSKPIRYALFSHHHPHYVGGVRAMIAEGATVITTPGNEAYVREISGYPFESKPDRLARKPRPVTIRTFADRLELTDSTNQLVAINYGKRSQHTDEFVVFWFPGAKLLFEAELGWVRAGGKLRASKRAAPLLAWLTEQKLDVDRIVQSWPMSGNEASQTRAELETLVKAAKR</sequence>
<evidence type="ECO:0000313" key="1">
    <source>
        <dbReference type="EMBL" id="TMQ65926.1"/>
    </source>
</evidence>
<comment type="caution">
    <text evidence="1">The sequence shown here is derived from an EMBL/GenBank/DDBJ whole genome shotgun (WGS) entry which is preliminary data.</text>
</comment>
<name>A0A538TQL4_UNCEI</name>
<dbReference type="EMBL" id="VBOZ01000010">
    <property type="protein sequence ID" value="TMQ65926.1"/>
    <property type="molecule type" value="Genomic_DNA"/>
</dbReference>
<evidence type="ECO:0008006" key="3">
    <source>
        <dbReference type="Google" id="ProtNLM"/>
    </source>
</evidence>
<dbReference type="Proteomes" id="UP000317691">
    <property type="component" value="Unassembled WGS sequence"/>
</dbReference>
<reference evidence="1 2" key="1">
    <citation type="journal article" date="2019" name="Nat. Microbiol.">
        <title>Mediterranean grassland soil C-N compound turnover is dependent on rainfall and depth, and is mediated by genomically divergent microorganisms.</title>
        <authorList>
            <person name="Diamond S."/>
            <person name="Andeer P.F."/>
            <person name="Li Z."/>
            <person name="Crits-Christoph A."/>
            <person name="Burstein D."/>
            <person name="Anantharaman K."/>
            <person name="Lane K.R."/>
            <person name="Thomas B.C."/>
            <person name="Pan C."/>
            <person name="Northen T.R."/>
            <person name="Banfield J.F."/>
        </authorList>
    </citation>
    <scope>NUCLEOTIDE SEQUENCE [LARGE SCALE GENOMIC DNA]</scope>
    <source>
        <strain evidence="1">WS_9</strain>
    </source>
</reference>
<organism evidence="1 2">
    <name type="scientific">Eiseniibacteriota bacterium</name>
    <dbReference type="NCBI Taxonomy" id="2212470"/>
    <lineage>
        <taxon>Bacteria</taxon>
        <taxon>Candidatus Eiseniibacteriota</taxon>
    </lineage>
</organism>